<protein>
    <submittedName>
        <fullName evidence="2">EF-hand domain pair</fullName>
    </submittedName>
</protein>
<accession>A0A699WMZ6</accession>
<gene>
    <name evidence="2" type="ORF">Tci_919569</name>
</gene>
<organism evidence="2">
    <name type="scientific">Tanacetum cinerariifolium</name>
    <name type="common">Dalmatian daisy</name>
    <name type="synonym">Chrysanthemum cinerariifolium</name>
    <dbReference type="NCBI Taxonomy" id="118510"/>
    <lineage>
        <taxon>Eukaryota</taxon>
        <taxon>Viridiplantae</taxon>
        <taxon>Streptophyta</taxon>
        <taxon>Embryophyta</taxon>
        <taxon>Tracheophyta</taxon>
        <taxon>Spermatophyta</taxon>
        <taxon>Magnoliopsida</taxon>
        <taxon>eudicotyledons</taxon>
        <taxon>Gunneridae</taxon>
        <taxon>Pentapetalae</taxon>
        <taxon>asterids</taxon>
        <taxon>campanulids</taxon>
        <taxon>Asterales</taxon>
        <taxon>Asteraceae</taxon>
        <taxon>Asteroideae</taxon>
        <taxon>Anthemideae</taxon>
        <taxon>Anthemidinae</taxon>
        <taxon>Tanacetum</taxon>
    </lineage>
</organism>
<feature type="region of interest" description="Disordered" evidence="1">
    <location>
        <begin position="60"/>
        <end position="79"/>
    </location>
</feature>
<dbReference type="AlphaFoldDB" id="A0A699WMZ6"/>
<dbReference type="EMBL" id="BKCJ011703092">
    <property type="protein sequence ID" value="GFD47600.1"/>
    <property type="molecule type" value="Genomic_DNA"/>
</dbReference>
<evidence type="ECO:0000313" key="2">
    <source>
        <dbReference type="EMBL" id="GFD47600.1"/>
    </source>
</evidence>
<proteinExistence type="predicted"/>
<name>A0A699WMZ6_TANCI</name>
<comment type="caution">
    <text evidence="2">The sequence shown here is derived from an EMBL/GenBank/DDBJ whole genome shotgun (WGS) entry which is preliminary data.</text>
</comment>
<reference evidence="2" key="1">
    <citation type="journal article" date="2019" name="Sci. Rep.">
        <title>Draft genome of Tanacetum cinerariifolium, the natural source of mosquito coil.</title>
        <authorList>
            <person name="Yamashiro T."/>
            <person name="Shiraishi A."/>
            <person name="Satake H."/>
            <person name="Nakayama K."/>
        </authorList>
    </citation>
    <scope>NUCLEOTIDE SEQUENCE</scope>
</reference>
<evidence type="ECO:0000256" key="1">
    <source>
        <dbReference type="SAM" id="MobiDB-lite"/>
    </source>
</evidence>
<sequence>MKEEFPGWFGSQIHQRHVDKDLGVSASSELFSLACGATWTPISVNTCMVNGVRFVMHSRDERRTTQNNSICSPGEDGNV</sequence>